<dbReference type="Proteomes" id="UP000663852">
    <property type="component" value="Unassembled WGS sequence"/>
</dbReference>
<dbReference type="Gene3D" id="2.20.25.240">
    <property type="match status" value="1"/>
</dbReference>
<sequence>MSSTDSNTSPTITFLTSNKKKRLLVIDGFTFQQNKSTGKVTYWICQEKLCSMGVHLTNNDVFIKFTKSNHTHMPAPEKLEIRKMLLNVKGRLKRETTTVGKIYTEELSRTSLTATALGMANTTKQAYHGLHQIRRQDTPSLPSSMDGDIPLYYKKTTDGQRYLFADKVQRIDGDISKRIIVYANDEQLRTLFTSLHIMMDGTFDSCPPHFDQIYSIHCLKNNQTMIKTVADEFPNARHVGCYFHFTNSIIKRIQCLNLTTMYRDDEHARNTVRHLMMLPLIPVNHIRYIFDKITETAPHVMKPLIDYFEGDWIRKLARGDEDASIHMKWLGFILKIDDDLQPSWKNIPLLYEGTTNFQILRRAFEPPNQELQKSCQDSIRDGYQ</sequence>
<evidence type="ECO:0000256" key="2">
    <source>
        <dbReference type="ARBA" id="ARBA00022771"/>
    </source>
</evidence>
<keyword evidence="2" id="KW-0863">Zinc-finger</keyword>
<keyword evidence="3" id="KW-0862">Zinc</keyword>
<protein>
    <recommendedName>
        <fullName evidence="4">FLYWCH-type domain-containing protein</fullName>
    </recommendedName>
</protein>
<dbReference type="Pfam" id="PF04500">
    <property type="entry name" value="FLYWCH"/>
    <property type="match status" value="1"/>
</dbReference>
<organism evidence="5 7">
    <name type="scientific">Adineta ricciae</name>
    <name type="common">Rotifer</name>
    <dbReference type="NCBI Taxonomy" id="249248"/>
    <lineage>
        <taxon>Eukaryota</taxon>
        <taxon>Metazoa</taxon>
        <taxon>Spiralia</taxon>
        <taxon>Gnathifera</taxon>
        <taxon>Rotifera</taxon>
        <taxon>Eurotatoria</taxon>
        <taxon>Bdelloidea</taxon>
        <taxon>Adinetida</taxon>
        <taxon>Adinetidae</taxon>
        <taxon>Adineta</taxon>
    </lineage>
</organism>
<evidence type="ECO:0000313" key="6">
    <source>
        <dbReference type="EMBL" id="CAF1411707.1"/>
    </source>
</evidence>
<proteinExistence type="predicted"/>
<keyword evidence="1" id="KW-0479">Metal-binding</keyword>
<evidence type="ECO:0000256" key="1">
    <source>
        <dbReference type="ARBA" id="ARBA00022723"/>
    </source>
</evidence>
<dbReference type="Proteomes" id="UP000663828">
    <property type="component" value="Unassembled WGS sequence"/>
</dbReference>
<dbReference type="OrthoDB" id="167578at2759"/>
<dbReference type="AlphaFoldDB" id="A0A815EH49"/>
<gene>
    <name evidence="6" type="ORF">EDS130_LOCUS36776</name>
    <name evidence="5" type="ORF">XAT740_LOCUS29402</name>
</gene>
<dbReference type="InterPro" id="IPR007588">
    <property type="entry name" value="Znf_FLYWCH"/>
</dbReference>
<dbReference type="EMBL" id="CAJNOJ010000348">
    <property type="protein sequence ID" value="CAF1411707.1"/>
    <property type="molecule type" value="Genomic_DNA"/>
</dbReference>
<name>A0A815EH49_ADIRI</name>
<evidence type="ECO:0000259" key="4">
    <source>
        <dbReference type="Pfam" id="PF04500"/>
    </source>
</evidence>
<comment type="caution">
    <text evidence="5">The sequence shown here is derived from an EMBL/GenBank/DDBJ whole genome shotgun (WGS) entry which is preliminary data.</text>
</comment>
<evidence type="ECO:0000313" key="5">
    <source>
        <dbReference type="EMBL" id="CAF1311366.1"/>
    </source>
</evidence>
<reference evidence="5" key="1">
    <citation type="submission" date="2021-02" db="EMBL/GenBank/DDBJ databases">
        <authorList>
            <person name="Nowell W R."/>
        </authorList>
    </citation>
    <scope>NUCLEOTIDE SEQUENCE</scope>
</reference>
<evidence type="ECO:0000313" key="7">
    <source>
        <dbReference type="Proteomes" id="UP000663828"/>
    </source>
</evidence>
<dbReference type="EMBL" id="CAJNOR010002560">
    <property type="protein sequence ID" value="CAF1311366.1"/>
    <property type="molecule type" value="Genomic_DNA"/>
</dbReference>
<evidence type="ECO:0000256" key="3">
    <source>
        <dbReference type="ARBA" id="ARBA00022833"/>
    </source>
</evidence>
<feature type="domain" description="FLYWCH-type" evidence="4">
    <location>
        <begin position="14"/>
        <end position="72"/>
    </location>
</feature>
<keyword evidence="7" id="KW-1185">Reference proteome</keyword>
<accession>A0A815EH49</accession>
<dbReference type="GO" id="GO:0008270">
    <property type="term" value="F:zinc ion binding"/>
    <property type="evidence" value="ECO:0007669"/>
    <property type="project" value="UniProtKB-KW"/>
</dbReference>